<dbReference type="Gene3D" id="3.80.10.10">
    <property type="entry name" value="Ribonuclease Inhibitor"/>
    <property type="match status" value="1"/>
</dbReference>
<dbReference type="EMBL" id="NKXS01005992">
    <property type="protein sequence ID" value="PIN02289.1"/>
    <property type="molecule type" value="Genomic_DNA"/>
</dbReference>
<reference evidence="4" key="1">
    <citation type="journal article" date="2018" name="Gigascience">
        <title>Genome assembly of the Pink Ipe (Handroanthus impetiginosus, Bignoniaceae), a highly valued, ecologically keystone Neotropical timber forest tree.</title>
        <authorList>
            <person name="Silva-Junior O.B."/>
            <person name="Grattapaglia D."/>
            <person name="Novaes E."/>
            <person name="Collevatti R.G."/>
        </authorList>
    </citation>
    <scope>NUCLEOTIDE SEQUENCE [LARGE SCALE GENOMIC DNA]</scope>
    <source>
        <strain evidence="4">cv. UFG-1</strain>
    </source>
</reference>
<dbReference type="Pfam" id="PF23598">
    <property type="entry name" value="LRR_14"/>
    <property type="match status" value="1"/>
</dbReference>
<protein>
    <recommendedName>
        <fullName evidence="2">Disease resistance R13L4/SHOC-2-like LRR domain-containing protein</fullName>
    </recommendedName>
</protein>
<keyword evidence="4" id="KW-1185">Reference proteome</keyword>
<evidence type="ECO:0000313" key="4">
    <source>
        <dbReference type="Proteomes" id="UP000231279"/>
    </source>
</evidence>
<dbReference type="PANTHER" id="PTHR47186:SF3">
    <property type="entry name" value="OS09G0267800 PROTEIN"/>
    <property type="match status" value="1"/>
</dbReference>
<gene>
    <name evidence="3" type="ORF">CDL12_25201</name>
</gene>
<evidence type="ECO:0000313" key="3">
    <source>
        <dbReference type="EMBL" id="PIN02289.1"/>
    </source>
</evidence>
<comment type="caution">
    <text evidence="3">The sequence shown here is derived from an EMBL/GenBank/DDBJ whole genome shotgun (WGS) entry which is preliminary data.</text>
</comment>
<proteinExistence type="predicted"/>
<dbReference type="STRING" id="429701.A0A2G9GAH5"/>
<sequence length="218" mass="25392">MTKLRKEDGEELRSSLSKLANLRSLDILSSEEEEYIDLEYLLSPSALQFLRYLGLHGRLERIPQWIGSLNALTTLLLRWSRLQEDPLQYIRSLPNLQSLNLECTYEGQELNFKAGVFQRLHILVLSRLRVLKWVRMEKGSMPFVHNVTVAGCKSMVEMPVGIEHLKNLKYVEFTDMAEEFVDGLIDEKRKGSDQWKLAHVPVVRIVNWVNGEWKVRLL</sequence>
<dbReference type="InterPro" id="IPR055414">
    <property type="entry name" value="LRR_R13L4/SHOC2-like"/>
</dbReference>
<feature type="domain" description="Disease resistance R13L4/SHOC-2-like LRR" evidence="2">
    <location>
        <begin position="6"/>
        <end position="174"/>
    </location>
</feature>
<name>A0A2G9GAH5_9LAMI</name>
<dbReference type="SUPFAM" id="SSF52058">
    <property type="entry name" value="L domain-like"/>
    <property type="match status" value="1"/>
</dbReference>
<evidence type="ECO:0000259" key="2">
    <source>
        <dbReference type="Pfam" id="PF23598"/>
    </source>
</evidence>
<dbReference type="PANTHER" id="PTHR47186">
    <property type="entry name" value="LEUCINE-RICH REPEAT-CONTAINING PROTEIN 57"/>
    <property type="match status" value="1"/>
</dbReference>
<organism evidence="3 4">
    <name type="scientific">Handroanthus impetiginosus</name>
    <dbReference type="NCBI Taxonomy" id="429701"/>
    <lineage>
        <taxon>Eukaryota</taxon>
        <taxon>Viridiplantae</taxon>
        <taxon>Streptophyta</taxon>
        <taxon>Embryophyta</taxon>
        <taxon>Tracheophyta</taxon>
        <taxon>Spermatophyta</taxon>
        <taxon>Magnoliopsida</taxon>
        <taxon>eudicotyledons</taxon>
        <taxon>Gunneridae</taxon>
        <taxon>Pentapetalae</taxon>
        <taxon>asterids</taxon>
        <taxon>lamiids</taxon>
        <taxon>Lamiales</taxon>
        <taxon>Bignoniaceae</taxon>
        <taxon>Crescentiina</taxon>
        <taxon>Tabebuia alliance</taxon>
        <taxon>Handroanthus</taxon>
    </lineage>
</organism>
<accession>A0A2G9GAH5</accession>
<dbReference type="Proteomes" id="UP000231279">
    <property type="component" value="Unassembled WGS sequence"/>
</dbReference>
<dbReference type="InterPro" id="IPR032675">
    <property type="entry name" value="LRR_dom_sf"/>
</dbReference>
<dbReference type="AlphaFoldDB" id="A0A2G9GAH5"/>
<dbReference type="OrthoDB" id="598235at2759"/>
<keyword evidence="1" id="KW-0677">Repeat</keyword>
<evidence type="ECO:0000256" key="1">
    <source>
        <dbReference type="ARBA" id="ARBA00022737"/>
    </source>
</evidence>